<dbReference type="HOGENOM" id="CLU_945400_0_0_10"/>
<dbReference type="OrthoDB" id="1037096at2"/>
<evidence type="ECO:0000313" key="1">
    <source>
        <dbReference type="EMBL" id="EIY27135.1"/>
    </source>
</evidence>
<dbReference type="RefSeq" id="WP_007218089.1">
    <property type="nucleotide sequence ID" value="NZ_JH724088.1"/>
</dbReference>
<organism evidence="1 2">
    <name type="scientific">Bacteroides cellulosilyticus CL02T12C19</name>
    <dbReference type="NCBI Taxonomy" id="997874"/>
    <lineage>
        <taxon>Bacteria</taxon>
        <taxon>Pseudomonadati</taxon>
        <taxon>Bacteroidota</taxon>
        <taxon>Bacteroidia</taxon>
        <taxon>Bacteroidales</taxon>
        <taxon>Bacteroidaceae</taxon>
        <taxon>Bacteroides</taxon>
    </lineage>
</organism>
<dbReference type="PATRIC" id="fig|997874.3.peg.3936"/>
<gene>
    <name evidence="1" type="ORF">HMPREF1062_03849</name>
</gene>
<proteinExistence type="predicted"/>
<name>I8VL61_9BACE</name>
<sequence>METSNKLSYSKTHLFVEDGTQYKIIAKVSLNDDCKNGIYDFSITADIYEKRKNGRIVYAGGGCCHEEIQKRCPELAKFIPLHLCNHYGAPMYPEANGLYHLQNSGKETTINYLRITEEEYNALSLAEDQKHFKYLLFSLGIVERWKKEADTLISELETLSGLKWENPYKPEEERFTLTLSDEERANIEKLIKDGFYTKENIEKRKEEARKAALIKKRADICKRYDKDIAKAEREKKVMLYIFDSGVSTENVIYYNHSNTVRFNWSDLSCYKRISKEDFQNFLESVDYSKLPEGIKFEIK</sequence>
<dbReference type="Proteomes" id="UP000003741">
    <property type="component" value="Unassembled WGS sequence"/>
</dbReference>
<keyword evidence="2" id="KW-1185">Reference proteome</keyword>
<accession>I8VL61</accession>
<dbReference type="EMBL" id="AGXG01000084">
    <property type="protein sequence ID" value="EIY27135.1"/>
    <property type="molecule type" value="Genomic_DNA"/>
</dbReference>
<reference evidence="1 2" key="1">
    <citation type="submission" date="2012-02" db="EMBL/GenBank/DDBJ databases">
        <title>The Genome Sequence of Bacteroides cellulosilyticus CL02T12C19.</title>
        <authorList>
            <consortium name="The Broad Institute Genome Sequencing Platform"/>
            <person name="Earl A."/>
            <person name="Ward D."/>
            <person name="Feldgarden M."/>
            <person name="Gevers D."/>
            <person name="Zitomersky N.L."/>
            <person name="Coyne M.J."/>
            <person name="Comstock L.E."/>
            <person name="Young S.K."/>
            <person name="Zeng Q."/>
            <person name="Gargeya S."/>
            <person name="Fitzgerald M."/>
            <person name="Haas B."/>
            <person name="Abouelleil A."/>
            <person name="Alvarado L."/>
            <person name="Arachchi H.M."/>
            <person name="Berlin A."/>
            <person name="Chapman S.B."/>
            <person name="Gearin G."/>
            <person name="Goldberg J."/>
            <person name="Griggs A."/>
            <person name="Gujja S."/>
            <person name="Hansen M."/>
            <person name="Heiman D."/>
            <person name="Howarth C."/>
            <person name="Larimer J."/>
            <person name="Lui A."/>
            <person name="MacDonald P.J.P."/>
            <person name="McCowen C."/>
            <person name="Montmayeur A."/>
            <person name="Murphy C."/>
            <person name="Neiman D."/>
            <person name="Pearson M."/>
            <person name="Priest M."/>
            <person name="Roberts A."/>
            <person name="Saif S."/>
            <person name="Shea T."/>
            <person name="Sisk P."/>
            <person name="Stolte C."/>
            <person name="Sykes S."/>
            <person name="Wortman J."/>
            <person name="Nusbaum C."/>
            <person name="Birren B."/>
        </authorList>
    </citation>
    <scope>NUCLEOTIDE SEQUENCE [LARGE SCALE GENOMIC DNA]</scope>
    <source>
        <strain evidence="1 2">CL02T12C19</strain>
    </source>
</reference>
<protein>
    <submittedName>
        <fullName evidence="1">Uncharacterized protein</fullName>
    </submittedName>
</protein>
<evidence type="ECO:0000313" key="2">
    <source>
        <dbReference type="Proteomes" id="UP000003741"/>
    </source>
</evidence>
<comment type="caution">
    <text evidence="1">The sequence shown here is derived from an EMBL/GenBank/DDBJ whole genome shotgun (WGS) entry which is preliminary data.</text>
</comment>
<dbReference type="AlphaFoldDB" id="I8VL61"/>